<dbReference type="InterPro" id="IPR003593">
    <property type="entry name" value="AAA+_ATPase"/>
</dbReference>
<name>A0A6J7JRG6_9ZZZZ</name>
<evidence type="ECO:0000256" key="5">
    <source>
        <dbReference type="ARBA" id="ARBA00022970"/>
    </source>
</evidence>
<dbReference type="SUPFAM" id="SSF52540">
    <property type="entry name" value="P-loop containing nucleoside triphosphate hydrolases"/>
    <property type="match status" value="1"/>
</dbReference>
<feature type="domain" description="ABC transporter" evidence="6">
    <location>
        <begin position="14"/>
        <end position="243"/>
    </location>
</feature>
<accession>A0A6J7JRG6</accession>
<keyword evidence="5" id="KW-0029">Amino-acid transport</keyword>
<keyword evidence="3" id="KW-0547">Nucleotide-binding</keyword>
<evidence type="ECO:0000256" key="1">
    <source>
        <dbReference type="ARBA" id="ARBA00005417"/>
    </source>
</evidence>
<dbReference type="GO" id="GO:0015658">
    <property type="term" value="F:branched-chain amino acid transmembrane transporter activity"/>
    <property type="evidence" value="ECO:0007669"/>
    <property type="project" value="TreeGrafter"/>
</dbReference>
<protein>
    <submittedName>
        <fullName evidence="7">Unannotated protein</fullName>
    </submittedName>
</protein>
<evidence type="ECO:0000313" key="7">
    <source>
        <dbReference type="EMBL" id="CAB4945517.1"/>
    </source>
</evidence>
<evidence type="ECO:0000256" key="2">
    <source>
        <dbReference type="ARBA" id="ARBA00022448"/>
    </source>
</evidence>
<dbReference type="EMBL" id="CAFBNF010000115">
    <property type="protein sequence ID" value="CAB4945517.1"/>
    <property type="molecule type" value="Genomic_DNA"/>
</dbReference>
<organism evidence="7">
    <name type="scientific">freshwater metagenome</name>
    <dbReference type="NCBI Taxonomy" id="449393"/>
    <lineage>
        <taxon>unclassified sequences</taxon>
        <taxon>metagenomes</taxon>
        <taxon>ecological metagenomes</taxon>
    </lineage>
</organism>
<dbReference type="InterPro" id="IPR003439">
    <property type="entry name" value="ABC_transporter-like_ATP-bd"/>
</dbReference>
<dbReference type="CDD" id="cd03224">
    <property type="entry name" value="ABC_TM1139_LivF_branched"/>
    <property type="match status" value="1"/>
</dbReference>
<sequence length="244" mass="26696">MDGTSVNSSDANLLEVSDVTAGYNKRRVVTGVSLYVKPGEVVGVLGHNGAGKTTMLKCIFRMQPIESGDIAFNGESITKSSSVKSVSGGMSFTPSERPIFRDLTVQQNLELGAHSVRDRGAIKERIEGVIELFPMLGERRSELAGRFSGGQQRQLSIAMALMVQPKLMLLDEPSLGISPAVVEKTFATIRELATERGMSVLIVEQNVKAMTTIADRVYVLRHGEIVLEESGDAARERTEWWHLF</sequence>
<dbReference type="AlphaFoldDB" id="A0A6J7JRG6"/>
<evidence type="ECO:0000256" key="4">
    <source>
        <dbReference type="ARBA" id="ARBA00022840"/>
    </source>
</evidence>
<dbReference type="GO" id="GO:0015807">
    <property type="term" value="P:L-amino acid transport"/>
    <property type="evidence" value="ECO:0007669"/>
    <property type="project" value="TreeGrafter"/>
</dbReference>
<dbReference type="Gene3D" id="3.40.50.300">
    <property type="entry name" value="P-loop containing nucleotide triphosphate hydrolases"/>
    <property type="match status" value="1"/>
</dbReference>
<evidence type="ECO:0000256" key="3">
    <source>
        <dbReference type="ARBA" id="ARBA00022741"/>
    </source>
</evidence>
<dbReference type="SMART" id="SM00382">
    <property type="entry name" value="AAA"/>
    <property type="match status" value="1"/>
</dbReference>
<dbReference type="GO" id="GO:0016887">
    <property type="term" value="F:ATP hydrolysis activity"/>
    <property type="evidence" value="ECO:0007669"/>
    <property type="project" value="InterPro"/>
</dbReference>
<dbReference type="InterPro" id="IPR027417">
    <property type="entry name" value="P-loop_NTPase"/>
</dbReference>
<evidence type="ECO:0000259" key="6">
    <source>
        <dbReference type="PROSITE" id="PS50893"/>
    </source>
</evidence>
<dbReference type="Pfam" id="PF00005">
    <property type="entry name" value="ABC_tran"/>
    <property type="match status" value="1"/>
</dbReference>
<comment type="similarity">
    <text evidence="1">Belongs to the ABC transporter superfamily.</text>
</comment>
<dbReference type="PROSITE" id="PS50893">
    <property type="entry name" value="ABC_TRANSPORTER_2"/>
    <property type="match status" value="1"/>
</dbReference>
<dbReference type="InterPro" id="IPR052156">
    <property type="entry name" value="BCAA_Transport_ATP-bd_LivF"/>
</dbReference>
<keyword evidence="2" id="KW-0813">Transport</keyword>
<reference evidence="7" key="1">
    <citation type="submission" date="2020-05" db="EMBL/GenBank/DDBJ databases">
        <authorList>
            <person name="Chiriac C."/>
            <person name="Salcher M."/>
            <person name="Ghai R."/>
            <person name="Kavagutti S V."/>
        </authorList>
    </citation>
    <scope>NUCLEOTIDE SEQUENCE</scope>
</reference>
<gene>
    <name evidence="7" type="ORF">UFOPK3773_01102</name>
</gene>
<dbReference type="GO" id="GO:0005524">
    <property type="term" value="F:ATP binding"/>
    <property type="evidence" value="ECO:0007669"/>
    <property type="project" value="UniProtKB-KW"/>
</dbReference>
<proteinExistence type="inferred from homology"/>
<dbReference type="PANTHER" id="PTHR43820:SF4">
    <property type="entry name" value="HIGH-AFFINITY BRANCHED-CHAIN AMINO ACID TRANSPORT ATP-BINDING PROTEIN LIVF"/>
    <property type="match status" value="1"/>
</dbReference>
<dbReference type="PANTHER" id="PTHR43820">
    <property type="entry name" value="HIGH-AFFINITY BRANCHED-CHAIN AMINO ACID TRANSPORT ATP-BINDING PROTEIN LIVF"/>
    <property type="match status" value="1"/>
</dbReference>
<keyword evidence="4" id="KW-0067">ATP-binding</keyword>